<protein>
    <recommendedName>
        <fullName evidence="1">Transglutaminase-like domain-containing protein</fullName>
    </recommendedName>
</protein>
<proteinExistence type="predicted"/>
<gene>
    <name evidence="2" type="ORF">S03H2_19343</name>
</gene>
<dbReference type="EMBL" id="BARU01010097">
    <property type="protein sequence ID" value="GAH44991.1"/>
    <property type="molecule type" value="Genomic_DNA"/>
</dbReference>
<dbReference type="InterPro" id="IPR002931">
    <property type="entry name" value="Transglutaminase-like"/>
</dbReference>
<dbReference type="PANTHER" id="PTHR33490">
    <property type="entry name" value="BLR5614 PROTEIN-RELATED"/>
    <property type="match status" value="1"/>
</dbReference>
<evidence type="ECO:0000313" key="2">
    <source>
        <dbReference type="EMBL" id="GAH44991.1"/>
    </source>
</evidence>
<sequence>MGDMEKYLLPTEFFDFNKPKVKSTALEITKGLKTEKEKAIALFYYVRNEIKYNMMTYNPKSKFNFKASVTLRRRNGFCVSKSILLSTLARAVGIPARIHLVDLINHKVSQKVVDFMGTNIMFYHGYSELLINNKWIKLTTSFDKATAIKGGFLPMCEFDGENDAVFPSYDNDGNKFGEYVGDRGIHADLPLDEIERIFEEKYNKLFNEDFAIKPVKDTRLTYKKL</sequence>
<dbReference type="InterPro" id="IPR038765">
    <property type="entry name" value="Papain-like_cys_pep_sf"/>
</dbReference>
<name>X1FH90_9ZZZZ</name>
<evidence type="ECO:0000259" key="1">
    <source>
        <dbReference type="Pfam" id="PF01841"/>
    </source>
</evidence>
<dbReference type="Pfam" id="PF01841">
    <property type="entry name" value="Transglut_core"/>
    <property type="match status" value="1"/>
</dbReference>
<dbReference type="AlphaFoldDB" id="X1FH90"/>
<feature type="domain" description="Transglutaminase-like" evidence="1">
    <location>
        <begin position="23"/>
        <end position="138"/>
    </location>
</feature>
<reference evidence="2" key="1">
    <citation type="journal article" date="2014" name="Front. Microbiol.">
        <title>High frequency of phylogenetically diverse reductive dehalogenase-homologous genes in deep subseafloor sedimentary metagenomes.</title>
        <authorList>
            <person name="Kawai M."/>
            <person name="Futagami T."/>
            <person name="Toyoda A."/>
            <person name="Takaki Y."/>
            <person name="Nishi S."/>
            <person name="Hori S."/>
            <person name="Arai W."/>
            <person name="Tsubouchi T."/>
            <person name="Morono Y."/>
            <person name="Uchiyama I."/>
            <person name="Ito T."/>
            <person name="Fujiyama A."/>
            <person name="Inagaki F."/>
            <person name="Takami H."/>
        </authorList>
    </citation>
    <scope>NUCLEOTIDE SEQUENCE</scope>
    <source>
        <strain evidence="2">Expedition CK06-06</strain>
    </source>
</reference>
<accession>X1FH90</accession>
<dbReference type="PANTHER" id="PTHR33490:SF3">
    <property type="entry name" value="CONSERVED INTEGRAL MEMBRANE PROTEIN"/>
    <property type="match status" value="1"/>
</dbReference>
<dbReference type="Gene3D" id="3.10.620.30">
    <property type="match status" value="1"/>
</dbReference>
<dbReference type="SUPFAM" id="SSF54001">
    <property type="entry name" value="Cysteine proteinases"/>
    <property type="match status" value="1"/>
</dbReference>
<organism evidence="2">
    <name type="scientific">marine sediment metagenome</name>
    <dbReference type="NCBI Taxonomy" id="412755"/>
    <lineage>
        <taxon>unclassified sequences</taxon>
        <taxon>metagenomes</taxon>
        <taxon>ecological metagenomes</taxon>
    </lineage>
</organism>
<comment type="caution">
    <text evidence="2">The sequence shown here is derived from an EMBL/GenBank/DDBJ whole genome shotgun (WGS) entry which is preliminary data.</text>
</comment>